<protein>
    <submittedName>
        <fullName evidence="1">Uncharacterized protein</fullName>
    </submittedName>
</protein>
<organism evidence="1 2">
    <name type="scientific">Boletus reticuloceps</name>
    <dbReference type="NCBI Taxonomy" id="495285"/>
    <lineage>
        <taxon>Eukaryota</taxon>
        <taxon>Fungi</taxon>
        <taxon>Dikarya</taxon>
        <taxon>Basidiomycota</taxon>
        <taxon>Agaricomycotina</taxon>
        <taxon>Agaricomycetes</taxon>
        <taxon>Agaricomycetidae</taxon>
        <taxon>Boletales</taxon>
        <taxon>Boletineae</taxon>
        <taxon>Boletaceae</taxon>
        <taxon>Boletoideae</taxon>
        <taxon>Boletus</taxon>
    </lineage>
</organism>
<keyword evidence="2" id="KW-1185">Reference proteome</keyword>
<evidence type="ECO:0000313" key="2">
    <source>
        <dbReference type="Proteomes" id="UP000683000"/>
    </source>
</evidence>
<dbReference type="Proteomes" id="UP000683000">
    <property type="component" value="Unassembled WGS sequence"/>
</dbReference>
<dbReference type="AlphaFoldDB" id="A0A8I2YRS2"/>
<proteinExistence type="predicted"/>
<reference evidence="1" key="1">
    <citation type="submission" date="2021-03" db="EMBL/GenBank/DDBJ databases">
        <title>Evolutionary innovations through gain and loss of genes in the ectomycorrhizal Boletales.</title>
        <authorList>
            <person name="Wu G."/>
            <person name="Miyauchi S."/>
            <person name="Morin E."/>
            <person name="Yang Z.-L."/>
            <person name="Xu J."/>
            <person name="Martin F.M."/>
        </authorList>
    </citation>
    <scope>NUCLEOTIDE SEQUENCE</scope>
    <source>
        <strain evidence="1">BR01</strain>
    </source>
</reference>
<sequence length="185" mass="21205">MELKSDSFLFVITDKECTRSVEKSTTMLALVNMDLYMQFTFNIDVANVPGCIQVLANSTGKFLRQIGRAPVEQDEALTPTSNCLIRNTDLSQINCTYLLDYNIILCQNVHNRIICGYGIPLASLLLHCWEPDRRQGFSEMSNRVPHQIQFCKKHTKGQPYTPEQKHFVQQILAWYPNITITIAEM</sequence>
<dbReference type="EMBL" id="JAGFBS010000011">
    <property type="protein sequence ID" value="KAG6376677.1"/>
    <property type="molecule type" value="Genomic_DNA"/>
</dbReference>
<comment type="caution">
    <text evidence="1">The sequence shown here is derived from an EMBL/GenBank/DDBJ whole genome shotgun (WGS) entry which is preliminary data.</text>
</comment>
<gene>
    <name evidence="1" type="ORF">JVT61DRAFT_1683</name>
</gene>
<evidence type="ECO:0000313" key="1">
    <source>
        <dbReference type="EMBL" id="KAG6376677.1"/>
    </source>
</evidence>
<accession>A0A8I2YRS2</accession>
<dbReference type="OrthoDB" id="2692332at2759"/>
<name>A0A8I2YRS2_9AGAM</name>